<comment type="caution">
    <text evidence="1">The sequence shown here is derived from an EMBL/GenBank/DDBJ whole genome shotgun (WGS) entry which is preliminary data.</text>
</comment>
<sequence>MGVLEPIISLDRISFKVYSSNVHHRYIWGLVVAKITFHARDPPNRVSFFPSRKVHPHAWVWRVRHKFSFLLGASRRSEHDAVGNSSGVCRELTEGIESLPGWHKGVRQEKTEIHRKIIDGSQKACRDKRRMYHRHPGFRAIDDSCTTQVDVVPSSPKNPGNRLRLDRPDRWLNRPYPIFRVAFGGCTVGVNGCTTRTQIFRYV</sequence>
<dbReference type="Proteomes" id="UP000287651">
    <property type="component" value="Unassembled WGS sequence"/>
</dbReference>
<dbReference type="EMBL" id="AMZH03013482">
    <property type="protein sequence ID" value="RRT49202.1"/>
    <property type="molecule type" value="Genomic_DNA"/>
</dbReference>
<evidence type="ECO:0000313" key="1">
    <source>
        <dbReference type="EMBL" id="RRT49202.1"/>
    </source>
</evidence>
<dbReference type="AlphaFoldDB" id="A0A426YBR9"/>
<gene>
    <name evidence="1" type="ORF">B296_00031598</name>
</gene>
<name>A0A426YBR9_ENSVE</name>
<proteinExistence type="predicted"/>
<accession>A0A426YBR9</accession>
<reference evidence="1 2" key="1">
    <citation type="journal article" date="2014" name="Agronomy (Basel)">
        <title>A Draft Genome Sequence for Ensete ventricosum, the Drought-Tolerant Tree Against Hunger.</title>
        <authorList>
            <person name="Harrison J."/>
            <person name="Moore K.A."/>
            <person name="Paszkiewicz K."/>
            <person name="Jones T."/>
            <person name="Grant M."/>
            <person name="Ambacheew D."/>
            <person name="Muzemil S."/>
            <person name="Studholme D.J."/>
        </authorList>
    </citation>
    <scope>NUCLEOTIDE SEQUENCE [LARGE SCALE GENOMIC DNA]</scope>
</reference>
<protein>
    <submittedName>
        <fullName evidence="1">Uncharacterized protein</fullName>
    </submittedName>
</protein>
<evidence type="ECO:0000313" key="2">
    <source>
        <dbReference type="Proteomes" id="UP000287651"/>
    </source>
</evidence>
<organism evidence="1 2">
    <name type="scientific">Ensete ventricosum</name>
    <name type="common">Abyssinian banana</name>
    <name type="synonym">Musa ensete</name>
    <dbReference type="NCBI Taxonomy" id="4639"/>
    <lineage>
        <taxon>Eukaryota</taxon>
        <taxon>Viridiplantae</taxon>
        <taxon>Streptophyta</taxon>
        <taxon>Embryophyta</taxon>
        <taxon>Tracheophyta</taxon>
        <taxon>Spermatophyta</taxon>
        <taxon>Magnoliopsida</taxon>
        <taxon>Liliopsida</taxon>
        <taxon>Zingiberales</taxon>
        <taxon>Musaceae</taxon>
        <taxon>Ensete</taxon>
    </lineage>
</organism>